<evidence type="ECO:0000313" key="2">
    <source>
        <dbReference type="Proteomes" id="UP000830583"/>
    </source>
</evidence>
<dbReference type="Proteomes" id="UP000830583">
    <property type="component" value="Chromosome"/>
</dbReference>
<dbReference type="Pfam" id="PF19463">
    <property type="entry name" value="DUF6000"/>
    <property type="match status" value="1"/>
</dbReference>
<reference evidence="1" key="1">
    <citation type="submission" date="2022-04" db="EMBL/GenBank/DDBJ databases">
        <title>Consumption of N2O by Flavobacterium azooxidireducens sp. nov. isolated from Decomposing Leaf Litter of Phragmites australis (Cav.).</title>
        <authorList>
            <person name="Behrendt U."/>
            <person name="Spanner T."/>
            <person name="Augustin J."/>
            <person name="Horn M.A."/>
            <person name="Kolb S."/>
            <person name="Ulrich A."/>
        </authorList>
    </citation>
    <scope>NUCLEOTIDE SEQUENCE</scope>
    <source>
        <strain evidence="1">IGB 4-14</strain>
    </source>
</reference>
<dbReference type="EMBL" id="CP096205">
    <property type="protein sequence ID" value="UPQ78935.1"/>
    <property type="molecule type" value="Genomic_DNA"/>
</dbReference>
<protein>
    <submittedName>
        <fullName evidence="1">DUF6000 family protein</fullName>
    </submittedName>
</protein>
<sequence>MNHNDLENIKLHIAGATVRNTPPFDNLKPFKNSFELSKDFLDKWVIPFYMKIGSTDSDWLNQLTILKSEITTDIIEKNLGDFNWRTRQTGAFFSAVTNQTQYIDIIGIHLLKSEVCYAGSVYCQVLASFNLPKCVDYLNIYLDYYLTKPDLWFDQRDALEAICYLDKLNSTHYFDKHLENWGEFLKNKPHWEKEISTDKLENQINFIESIRKFAG</sequence>
<gene>
    <name evidence="1" type="ORF">M0M57_15110</name>
</gene>
<dbReference type="RefSeq" id="WP_248433925.1">
    <property type="nucleotide sequence ID" value="NZ_CP096205.1"/>
</dbReference>
<keyword evidence="2" id="KW-1185">Reference proteome</keyword>
<name>A0ABY4KDR4_9FLAO</name>
<proteinExistence type="predicted"/>
<accession>A0ABY4KDR4</accession>
<dbReference type="InterPro" id="IPR046042">
    <property type="entry name" value="DUF6000"/>
</dbReference>
<organism evidence="1 2">
    <name type="scientific">Flavobacterium azooxidireducens</name>
    <dbReference type="NCBI Taxonomy" id="1871076"/>
    <lineage>
        <taxon>Bacteria</taxon>
        <taxon>Pseudomonadati</taxon>
        <taxon>Bacteroidota</taxon>
        <taxon>Flavobacteriia</taxon>
        <taxon>Flavobacteriales</taxon>
        <taxon>Flavobacteriaceae</taxon>
        <taxon>Flavobacterium</taxon>
    </lineage>
</organism>
<evidence type="ECO:0000313" key="1">
    <source>
        <dbReference type="EMBL" id="UPQ78935.1"/>
    </source>
</evidence>